<evidence type="ECO:0000256" key="8">
    <source>
        <dbReference type="ARBA" id="ARBA00023170"/>
    </source>
</evidence>
<feature type="signal peptide" evidence="13">
    <location>
        <begin position="1"/>
        <end position="23"/>
    </location>
</feature>
<evidence type="ECO:0000256" key="12">
    <source>
        <dbReference type="SAM" id="Phobius"/>
    </source>
</evidence>
<dbReference type="InterPro" id="IPR052192">
    <property type="entry name" value="Insect_Ionotropic_Sensory_Rcpt"/>
</dbReference>
<proteinExistence type="predicted"/>
<evidence type="ECO:0000259" key="14">
    <source>
        <dbReference type="SMART" id="SM00918"/>
    </source>
</evidence>
<dbReference type="SUPFAM" id="SSF53850">
    <property type="entry name" value="Periplasmic binding protein-like II"/>
    <property type="match status" value="1"/>
</dbReference>
<name>A0AAD8A2P2_DIPPU</name>
<sequence>MPRKMKTAIVIIVIFTLISTASTTLEIDNYIEETKLFDELFEDETFWLTMSHHFNFTRTLTFIIQEFDHRIWNITATNLILKIQTNLKIPVEIFWFGCCVNSVYGSNSSTLEYILEYPSEYSHSYIIVAIDYIYSSTFLSSYEELKRNWTSKDNYVVLILSHNEWNTQNSGSDITIFEQFWTLGMLKTIIIQKCIESTNKQNDRIIIYDPFVTDKEKRLISVKTNDVSHLPKTYLERSWDLKGHTLKVTMFHSFPNAILKRDSENEFYEGIDWDVISNLAKFMNFKIDIITPQDGKNFGYRLDSGEFTGAMRDLINGFADISGNGRYIKYYNTNKIEFILPAFYTNKIVVIVPSPLKLSSWETIAEHLSLQFLFYLLILFITCTALWYLLRKLHGKVFYLTNILDMLSIFLTMPLNFLTKVTSNSQRIFLSFCMLFSLTVMCLLQSSLLDAMSHPHYEDDIDTLKDLDESGLRIATFDPNFLDTFDESLYMENLNSKIFYTNLSLDRMIHIMIDNRNVSLLISNSEAKWLIAKYPRMIHVVPEYPREYFVSYMIPKGSAYATRIHYTLGKICAAGLVVKWDEDSSYKLRLKALKERTVDFASKKSPKVFKLVDFQFAFVVFSVGITASCIILLVENLTRCENKIL</sequence>
<dbReference type="SMART" id="SM00918">
    <property type="entry name" value="Lig_chan-Glu_bd"/>
    <property type="match status" value="1"/>
</dbReference>
<keyword evidence="16" id="KW-1185">Reference proteome</keyword>
<comment type="subcellular location">
    <subcellularLocation>
        <location evidence="1">Cell membrane</location>
        <topology evidence="1">Multi-pass membrane protein</topology>
    </subcellularLocation>
</comment>
<keyword evidence="3" id="KW-1003">Cell membrane</keyword>
<dbReference type="Gene3D" id="3.40.190.10">
    <property type="entry name" value="Periplasmic binding protein-like II"/>
    <property type="match status" value="1"/>
</dbReference>
<keyword evidence="7 12" id="KW-0472">Membrane</keyword>
<keyword evidence="13" id="KW-0732">Signal</keyword>
<reference evidence="15" key="1">
    <citation type="journal article" date="2023" name="IScience">
        <title>Live-bearing cockroach genome reveals convergent evolutionary mechanisms linked to viviparity in insects and beyond.</title>
        <authorList>
            <person name="Fouks B."/>
            <person name="Harrison M.C."/>
            <person name="Mikhailova A.A."/>
            <person name="Marchal E."/>
            <person name="English S."/>
            <person name="Carruthers M."/>
            <person name="Jennings E.C."/>
            <person name="Chiamaka E.L."/>
            <person name="Frigard R.A."/>
            <person name="Pippel M."/>
            <person name="Attardo G.M."/>
            <person name="Benoit J.B."/>
            <person name="Bornberg-Bauer E."/>
            <person name="Tobe S.S."/>
        </authorList>
    </citation>
    <scope>NUCLEOTIDE SEQUENCE</scope>
    <source>
        <strain evidence="15">Stay&amp;Tobe</strain>
    </source>
</reference>
<reference evidence="15" key="2">
    <citation type="submission" date="2023-05" db="EMBL/GenBank/DDBJ databases">
        <authorList>
            <person name="Fouks B."/>
        </authorList>
    </citation>
    <scope>NUCLEOTIDE SEQUENCE</scope>
    <source>
        <strain evidence="15">Stay&amp;Tobe</strain>
        <tissue evidence="15">Testes</tissue>
    </source>
</reference>
<feature type="transmembrane region" description="Helical" evidence="12">
    <location>
        <begin position="611"/>
        <end position="634"/>
    </location>
</feature>
<gene>
    <name evidence="15" type="ORF">L9F63_002165</name>
</gene>
<accession>A0AAD8A2P2</accession>
<evidence type="ECO:0000256" key="2">
    <source>
        <dbReference type="ARBA" id="ARBA00022448"/>
    </source>
</evidence>
<feature type="transmembrane region" description="Helical" evidence="12">
    <location>
        <begin position="397"/>
        <end position="415"/>
    </location>
</feature>
<keyword evidence="8" id="KW-0675">Receptor</keyword>
<dbReference type="AlphaFoldDB" id="A0AAD8A2P2"/>
<evidence type="ECO:0000256" key="3">
    <source>
        <dbReference type="ARBA" id="ARBA00022475"/>
    </source>
</evidence>
<dbReference type="GO" id="GO:0015276">
    <property type="term" value="F:ligand-gated monoatomic ion channel activity"/>
    <property type="evidence" value="ECO:0007669"/>
    <property type="project" value="InterPro"/>
</dbReference>
<dbReference type="Pfam" id="PF10613">
    <property type="entry name" value="Lig_chan-Glu_bd"/>
    <property type="match status" value="1"/>
</dbReference>
<evidence type="ECO:0000256" key="6">
    <source>
        <dbReference type="ARBA" id="ARBA00023065"/>
    </source>
</evidence>
<evidence type="ECO:0000313" key="16">
    <source>
        <dbReference type="Proteomes" id="UP001233999"/>
    </source>
</evidence>
<evidence type="ECO:0000256" key="9">
    <source>
        <dbReference type="ARBA" id="ARBA00023180"/>
    </source>
</evidence>
<evidence type="ECO:0000313" key="15">
    <source>
        <dbReference type="EMBL" id="KAJ9591291.1"/>
    </source>
</evidence>
<keyword evidence="2" id="KW-0813">Transport</keyword>
<keyword evidence="11" id="KW-0407">Ion channel</keyword>
<keyword evidence="10" id="KW-1071">Ligand-gated ion channel</keyword>
<evidence type="ECO:0000256" key="7">
    <source>
        <dbReference type="ARBA" id="ARBA00023136"/>
    </source>
</evidence>
<feature type="transmembrane region" description="Helical" evidence="12">
    <location>
        <begin position="372"/>
        <end position="390"/>
    </location>
</feature>
<evidence type="ECO:0000256" key="1">
    <source>
        <dbReference type="ARBA" id="ARBA00004651"/>
    </source>
</evidence>
<dbReference type="InterPro" id="IPR019594">
    <property type="entry name" value="Glu/Gly-bd"/>
</dbReference>
<dbReference type="EMBL" id="JASPKZ010003876">
    <property type="protein sequence ID" value="KAJ9591291.1"/>
    <property type="molecule type" value="Genomic_DNA"/>
</dbReference>
<dbReference type="PANTHER" id="PTHR42643">
    <property type="entry name" value="IONOTROPIC RECEPTOR 20A-RELATED"/>
    <property type="match status" value="1"/>
</dbReference>
<protein>
    <recommendedName>
        <fullName evidence="14">Ionotropic glutamate receptor L-glutamate and glycine-binding domain-containing protein</fullName>
    </recommendedName>
</protein>
<keyword evidence="5 12" id="KW-1133">Transmembrane helix</keyword>
<organism evidence="15 16">
    <name type="scientific">Diploptera punctata</name>
    <name type="common">Pacific beetle cockroach</name>
    <dbReference type="NCBI Taxonomy" id="6984"/>
    <lineage>
        <taxon>Eukaryota</taxon>
        <taxon>Metazoa</taxon>
        <taxon>Ecdysozoa</taxon>
        <taxon>Arthropoda</taxon>
        <taxon>Hexapoda</taxon>
        <taxon>Insecta</taxon>
        <taxon>Pterygota</taxon>
        <taxon>Neoptera</taxon>
        <taxon>Polyneoptera</taxon>
        <taxon>Dictyoptera</taxon>
        <taxon>Blattodea</taxon>
        <taxon>Blaberoidea</taxon>
        <taxon>Blaberidae</taxon>
        <taxon>Diplopterinae</taxon>
        <taxon>Diploptera</taxon>
    </lineage>
</organism>
<keyword evidence="4 12" id="KW-0812">Transmembrane</keyword>
<dbReference type="Proteomes" id="UP001233999">
    <property type="component" value="Unassembled WGS sequence"/>
</dbReference>
<evidence type="ECO:0000256" key="11">
    <source>
        <dbReference type="ARBA" id="ARBA00023303"/>
    </source>
</evidence>
<evidence type="ECO:0000256" key="4">
    <source>
        <dbReference type="ARBA" id="ARBA00022692"/>
    </source>
</evidence>
<evidence type="ECO:0000256" key="5">
    <source>
        <dbReference type="ARBA" id="ARBA00022989"/>
    </source>
</evidence>
<dbReference type="PANTHER" id="PTHR42643:SF38">
    <property type="entry name" value="IONOTROPIC RECEPTOR 100A"/>
    <property type="match status" value="1"/>
</dbReference>
<comment type="caution">
    <text evidence="15">The sequence shown here is derived from an EMBL/GenBank/DDBJ whole genome shotgun (WGS) entry which is preliminary data.</text>
</comment>
<evidence type="ECO:0000256" key="13">
    <source>
        <dbReference type="SAM" id="SignalP"/>
    </source>
</evidence>
<keyword evidence="6" id="KW-0406">Ion transport</keyword>
<feature type="chain" id="PRO_5042170002" description="Ionotropic glutamate receptor L-glutamate and glycine-binding domain-containing protein" evidence="13">
    <location>
        <begin position="24"/>
        <end position="645"/>
    </location>
</feature>
<evidence type="ECO:0000256" key="10">
    <source>
        <dbReference type="ARBA" id="ARBA00023286"/>
    </source>
</evidence>
<dbReference type="GO" id="GO:0005886">
    <property type="term" value="C:plasma membrane"/>
    <property type="evidence" value="ECO:0007669"/>
    <property type="project" value="UniProtKB-SubCell"/>
</dbReference>
<feature type="domain" description="Ionotropic glutamate receptor L-glutamate and glycine-binding" evidence="14">
    <location>
        <begin position="255"/>
        <end position="316"/>
    </location>
</feature>
<keyword evidence="9" id="KW-0325">Glycoprotein</keyword>